<dbReference type="NCBIfam" id="TIGR01200">
    <property type="entry name" value="GLPGLI"/>
    <property type="match status" value="1"/>
</dbReference>
<accession>A0A4U6D2F6</accession>
<protein>
    <submittedName>
        <fullName evidence="2">GLPGLI family protein</fullName>
    </submittedName>
</protein>
<keyword evidence="3" id="KW-1185">Reference proteome</keyword>
<proteinExistence type="predicted"/>
<feature type="signal peptide" evidence="1">
    <location>
        <begin position="1"/>
        <end position="20"/>
    </location>
</feature>
<organism evidence="2 3">
    <name type="scientific">Dyadobacter frigoris</name>
    <dbReference type="NCBI Taxonomy" id="2576211"/>
    <lineage>
        <taxon>Bacteria</taxon>
        <taxon>Pseudomonadati</taxon>
        <taxon>Bacteroidota</taxon>
        <taxon>Cytophagia</taxon>
        <taxon>Cytophagales</taxon>
        <taxon>Spirosomataceae</taxon>
        <taxon>Dyadobacter</taxon>
    </lineage>
</organism>
<dbReference type="AlphaFoldDB" id="A0A4U6D2F6"/>
<dbReference type="RefSeq" id="WP_137340569.1">
    <property type="nucleotide sequence ID" value="NZ_BSQH01000003.1"/>
</dbReference>
<dbReference type="EMBL" id="SZVO01000006">
    <property type="protein sequence ID" value="TKT91420.1"/>
    <property type="molecule type" value="Genomic_DNA"/>
</dbReference>
<name>A0A4U6D2F6_9BACT</name>
<dbReference type="Proteomes" id="UP000304900">
    <property type="component" value="Unassembled WGS sequence"/>
</dbReference>
<evidence type="ECO:0000313" key="3">
    <source>
        <dbReference type="Proteomes" id="UP000304900"/>
    </source>
</evidence>
<evidence type="ECO:0000256" key="1">
    <source>
        <dbReference type="SAM" id="SignalP"/>
    </source>
</evidence>
<evidence type="ECO:0000313" key="2">
    <source>
        <dbReference type="EMBL" id="TKT91420.1"/>
    </source>
</evidence>
<gene>
    <name evidence="2" type="ORF">FDK13_13685</name>
</gene>
<dbReference type="InterPro" id="IPR005901">
    <property type="entry name" value="GLPGLI"/>
</dbReference>
<feature type="chain" id="PRO_5020725736" evidence="1">
    <location>
        <begin position="21"/>
        <end position="248"/>
    </location>
</feature>
<comment type="caution">
    <text evidence="2">The sequence shown here is derived from an EMBL/GenBank/DDBJ whole genome shotgun (WGS) entry which is preliminary data.</text>
</comment>
<dbReference type="OrthoDB" id="1440774at2"/>
<dbReference type="Pfam" id="PF09697">
    <property type="entry name" value="Porph_ging"/>
    <property type="match status" value="1"/>
</dbReference>
<reference evidence="2 3" key="1">
    <citation type="submission" date="2019-05" db="EMBL/GenBank/DDBJ databases">
        <title>Dyadobacter AR-3-8 sp. nov., isolated from arctic soil.</title>
        <authorList>
            <person name="Chaudhary D.K."/>
        </authorList>
    </citation>
    <scope>NUCLEOTIDE SEQUENCE [LARGE SCALE GENOMIC DNA]</scope>
    <source>
        <strain evidence="2 3">AR-3-8</strain>
    </source>
</reference>
<keyword evidence="1" id="KW-0732">Signal</keyword>
<sequence length="248" mass="29044">MRLITILLLLISTISFTSKAQKMEGEITYEKVYHWTKIYSRASYLSTEEKDRMKMTWGNDDEQKQEMKLFFNEQKSYYSYYKKQENEGGYSWNEREYKVYRDLENEKRTDIIEMLGKVFIVEDSTRAPKWKVMNKIKEINGYMCMMAVTEDTIKGQQITAWFADNLPVSIGPELYGGLPGLILELDINDGDLVITAKKIEMKAITEDLNVPKKLKGKKVTEAQYNTLVATHIKDSVKAHRNPYWSMSY</sequence>